<feature type="chain" id="PRO_5047120164" description="Peptidase inhibitor family I36" evidence="1">
    <location>
        <begin position="23"/>
        <end position="228"/>
    </location>
</feature>
<name>A0ABN1QXA1_9ACTN</name>
<evidence type="ECO:0000313" key="2">
    <source>
        <dbReference type="EMBL" id="GAA0948767.1"/>
    </source>
</evidence>
<keyword evidence="3" id="KW-1185">Reference proteome</keyword>
<keyword evidence="1" id="KW-0732">Signal</keyword>
<evidence type="ECO:0008006" key="4">
    <source>
        <dbReference type="Google" id="ProtNLM"/>
    </source>
</evidence>
<accession>A0ABN1QXA1</accession>
<proteinExistence type="predicted"/>
<evidence type="ECO:0000256" key="1">
    <source>
        <dbReference type="SAM" id="SignalP"/>
    </source>
</evidence>
<protein>
    <recommendedName>
        <fullName evidence="4">Peptidase inhibitor family I36</fullName>
    </recommendedName>
</protein>
<organism evidence="2 3">
    <name type="scientific">Kribbella koreensis</name>
    <dbReference type="NCBI Taxonomy" id="57909"/>
    <lineage>
        <taxon>Bacteria</taxon>
        <taxon>Bacillati</taxon>
        <taxon>Actinomycetota</taxon>
        <taxon>Actinomycetes</taxon>
        <taxon>Propionibacteriales</taxon>
        <taxon>Kribbellaceae</taxon>
        <taxon>Kribbella</taxon>
    </lineage>
</organism>
<dbReference type="Proteomes" id="UP001500542">
    <property type="component" value="Unassembled WGS sequence"/>
</dbReference>
<evidence type="ECO:0000313" key="3">
    <source>
        <dbReference type="Proteomes" id="UP001500542"/>
    </source>
</evidence>
<gene>
    <name evidence="2" type="ORF">GCM10009554_46740</name>
</gene>
<comment type="caution">
    <text evidence="2">The sequence shown here is derived from an EMBL/GenBank/DDBJ whole genome shotgun (WGS) entry which is preliminary data.</text>
</comment>
<feature type="signal peptide" evidence="1">
    <location>
        <begin position="1"/>
        <end position="22"/>
    </location>
</feature>
<dbReference type="EMBL" id="BAAAHK010000011">
    <property type="protein sequence ID" value="GAA0948767.1"/>
    <property type="molecule type" value="Genomic_DNA"/>
</dbReference>
<reference evidence="2 3" key="1">
    <citation type="journal article" date="2019" name="Int. J. Syst. Evol. Microbiol.">
        <title>The Global Catalogue of Microorganisms (GCM) 10K type strain sequencing project: providing services to taxonomists for standard genome sequencing and annotation.</title>
        <authorList>
            <consortium name="The Broad Institute Genomics Platform"/>
            <consortium name="The Broad Institute Genome Sequencing Center for Infectious Disease"/>
            <person name="Wu L."/>
            <person name="Ma J."/>
        </authorList>
    </citation>
    <scope>NUCLEOTIDE SEQUENCE [LARGE SCALE GENOMIC DNA]</scope>
    <source>
        <strain evidence="2 3">JCM 10977</strain>
    </source>
</reference>
<sequence>MRHRIIAALAGTALVCVAGLQAAPGIAASGKAPQPTLHNAEFSVGVDGKTTTRIDGKVATAAPGKVLTNYYNGWRFQNKTICQDNNIGATWPIEAAGNAFESGTVNPVLTYAGPGSNCPASIPPYQVIHYSVYNANDNRCSKATGQWTGDAPKIWATEVEIQMNNYYPSCKSSAQHLANHVSRITGQALGLAEFTETSGNPYIMNTGNANIYSYAGSGDRTNLYWLYN</sequence>